<sequence>MQKVTQRAHDLQFTSTVESSDDSVDEDYFQTRKRKSKPSIKLQELLAQPPAKKSLNQTESRVRPRVTNSSGSDETELNADNLPQESNLVPMFKSPTGETDVEKFRQAFNESDSEDNGVDHNEVLNTSSNASRVSRVSTTLKPSKVVCPEELCLETESVHQTLFNLNAEFRRFQEVVVKDLNDIKADLDVIRSA</sequence>
<protein>
    <submittedName>
        <fullName evidence="2">Uncharacterized protein</fullName>
    </submittedName>
</protein>
<evidence type="ECO:0000256" key="1">
    <source>
        <dbReference type="SAM" id="MobiDB-lite"/>
    </source>
</evidence>
<dbReference type="Proteomes" id="UP000708208">
    <property type="component" value="Unassembled WGS sequence"/>
</dbReference>
<organism evidence="2 3">
    <name type="scientific">Allacma fusca</name>
    <dbReference type="NCBI Taxonomy" id="39272"/>
    <lineage>
        <taxon>Eukaryota</taxon>
        <taxon>Metazoa</taxon>
        <taxon>Ecdysozoa</taxon>
        <taxon>Arthropoda</taxon>
        <taxon>Hexapoda</taxon>
        <taxon>Collembola</taxon>
        <taxon>Symphypleona</taxon>
        <taxon>Sminthuridae</taxon>
        <taxon>Allacma</taxon>
    </lineage>
</organism>
<dbReference type="EMBL" id="CAJVCH010525780">
    <property type="protein sequence ID" value="CAG7822232.1"/>
    <property type="molecule type" value="Genomic_DNA"/>
</dbReference>
<keyword evidence="3" id="KW-1185">Reference proteome</keyword>
<proteinExistence type="predicted"/>
<evidence type="ECO:0000313" key="3">
    <source>
        <dbReference type="Proteomes" id="UP000708208"/>
    </source>
</evidence>
<evidence type="ECO:0000313" key="2">
    <source>
        <dbReference type="EMBL" id="CAG7822232.1"/>
    </source>
</evidence>
<comment type="caution">
    <text evidence="2">The sequence shown here is derived from an EMBL/GenBank/DDBJ whole genome shotgun (WGS) entry which is preliminary data.</text>
</comment>
<feature type="compositionally biased region" description="Acidic residues" evidence="1">
    <location>
        <begin position="19"/>
        <end position="28"/>
    </location>
</feature>
<dbReference type="AlphaFoldDB" id="A0A8J2KYC0"/>
<name>A0A8J2KYC0_9HEXA</name>
<reference evidence="2" key="1">
    <citation type="submission" date="2021-06" db="EMBL/GenBank/DDBJ databases">
        <authorList>
            <person name="Hodson N. C."/>
            <person name="Mongue J. A."/>
            <person name="Jaron S. K."/>
        </authorList>
    </citation>
    <scope>NUCLEOTIDE SEQUENCE</scope>
</reference>
<feature type="non-terminal residue" evidence="2">
    <location>
        <position position="1"/>
    </location>
</feature>
<gene>
    <name evidence="2" type="ORF">AFUS01_LOCUS32515</name>
</gene>
<feature type="region of interest" description="Disordered" evidence="1">
    <location>
        <begin position="1"/>
        <end position="89"/>
    </location>
</feature>
<accession>A0A8J2KYC0</accession>